<gene>
    <name evidence="2" type="ORF">OSTQU699_LOCUS6209</name>
</gene>
<feature type="compositionally biased region" description="Low complexity" evidence="1">
    <location>
        <begin position="433"/>
        <end position="453"/>
    </location>
</feature>
<reference evidence="2" key="1">
    <citation type="submission" date="2020-12" db="EMBL/GenBank/DDBJ databases">
        <authorList>
            <person name="Iha C."/>
        </authorList>
    </citation>
    <scope>NUCLEOTIDE SEQUENCE</scope>
</reference>
<feature type="region of interest" description="Disordered" evidence="1">
    <location>
        <begin position="118"/>
        <end position="178"/>
    </location>
</feature>
<organism evidence="2 3">
    <name type="scientific">Ostreobium quekettii</name>
    <dbReference type="NCBI Taxonomy" id="121088"/>
    <lineage>
        <taxon>Eukaryota</taxon>
        <taxon>Viridiplantae</taxon>
        <taxon>Chlorophyta</taxon>
        <taxon>core chlorophytes</taxon>
        <taxon>Ulvophyceae</taxon>
        <taxon>TCBD clade</taxon>
        <taxon>Bryopsidales</taxon>
        <taxon>Ostreobineae</taxon>
        <taxon>Ostreobiaceae</taxon>
        <taxon>Ostreobium</taxon>
    </lineage>
</organism>
<feature type="region of interest" description="Disordered" evidence="1">
    <location>
        <begin position="304"/>
        <end position="328"/>
    </location>
</feature>
<feature type="compositionally biased region" description="Basic and acidic residues" evidence="1">
    <location>
        <begin position="137"/>
        <end position="147"/>
    </location>
</feature>
<proteinExistence type="predicted"/>
<feature type="region of interest" description="Disordered" evidence="1">
    <location>
        <begin position="1"/>
        <end position="47"/>
    </location>
</feature>
<sequence>RPKESVPSFMRQTTASLLKRGSFNDRPDTAWKRGEPRKPRRYAIRRRPLRGFAITRDGKRLIRRSVEEKRRRQRARRARMGKKLEPKSPWEMGAARFRKEGKEVFRVASSPYRVRSLRSARKRKAEGGAAEGALASRTERSRAESVRSQRSRGAIVASSVKNGKREGGAARLGRSVSAVSPSKHLAPAMGKNGKVLRAYQSSVGPVRQQNGMDVGKQKRGLAATQPTAKEGLEAVGADGPDWVIHCVRQSQPAVEFVNRSVPFAAPTPLEVRDASSNKGSERSVQEGSQTAALAANLILLDDVEPQHPGSVSEGAATKGSDAHPGSVGYLERGFAQASFSRAGSPSLADEHTDGPVEANSFVSDMQVRREEHDLEADGGACIILGEKENKAGKGKSNLGGLFPVNNGEEEMKMADATEETSSEEQVVSALDRNSSPVSWSESPNSAASMPNSPFGAVAPDVPDMDDEKTTPRTRMRLRRQRRENRLARISELAPLCQVPADHQVNGAVPGRLAPVAEISEVTEEVAEAQAKEVIPVIAPREGRALNKSPKGRSTARHKHCFVTAGAAAVVGFFFGQTDKLEGRMEDEVHIGRMSVEEGGHTQLHDWMWHSAS</sequence>
<dbReference type="Proteomes" id="UP000708148">
    <property type="component" value="Unassembled WGS sequence"/>
</dbReference>
<feature type="compositionally biased region" description="Low complexity" evidence="1">
    <location>
        <begin position="127"/>
        <end position="136"/>
    </location>
</feature>
<dbReference type="AlphaFoldDB" id="A0A8S1IZP3"/>
<protein>
    <submittedName>
        <fullName evidence="2">Uncharacterized protein</fullName>
    </submittedName>
</protein>
<keyword evidence="3" id="KW-1185">Reference proteome</keyword>
<feature type="compositionally biased region" description="Basic residues" evidence="1">
    <location>
        <begin position="38"/>
        <end position="47"/>
    </location>
</feature>
<evidence type="ECO:0000313" key="2">
    <source>
        <dbReference type="EMBL" id="CAD7700850.1"/>
    </source>
</evidence>
<feature type="non-terminal residue" evidence="2">
    <location>
        <position position="1"/>
    </location>
</feature>
<comment type="caution">
    <text evidence="2">The sequence shown here is derived from an EMBL/GenBank/DDBJ whole genome shotgun (WGS) entry which is preliminary data.</text>
</comment>
<feature type="region of interest" description="Disordered" evidence="1">
    <location>
        <begin position="431"/>
        <end position="469"/>
    </location>
</feature>
<evidence type="ECO:0000313" key="3">
    <source>
        <dbReference type="Proteomes" id="UP000708148"/>
    </source>
</evidence>
<evidence type="ECO:0000256" key="1">
    <source>
        <dbReference type="SAM" id="MobiDB-lite"/>
    </source>
</evidence>
<feature type="compositionally biased region" description="Basic and acidic residues" evidence="1">
    <location>
        <begin position="22"/>
        <end position="37"/>
    </location>
</feature>
<accession>A0A8S1IZP3</accession>
<name>A0A8S1IZP3_9CHLO</name>
<dbReference type="EMBL" id="CAJHUC010001358">
    <property type="protein sequence ID" value="CAD7700850.1"/>
    <property type="molecule type" value="Genomic_DNA"/>
</dbReference>